<accession>A0A8D8JXM2</accession>
<dbReference type="AlphaFoldDB" id="A0A8D8JXM2"/>
<name>A0A8D8JXM2_CULPI</name>
<sequence>MISAAQSSQLPNRPSYFLAYLAAAASDAATNVRFSLFSRDWRYSAATSLESSAISVIVSCGYRQPRNSTLVKTCARQTSSSSSNRSLWRSINIRRSSQCSSHS</sequence>
<evidence type="ECO:0000313" key="1">
    <source>
        <dbReference type="EMBL" id="CAG6580455.1"/>
    </source>
</evidence>
<proteinExistence type="predicted"/>
<dbReference type="EMBL" id="HBUE01304524">
    <property type="protein sequence ID" value="CAG6580455.1"/>
    <property type="molecule type" value="Transcribed_RNA"/>
</dbReference>
<protein>
    <submittedName>
        <fullName evidence="1">(northern house mosquito) hypothetical protein</fullName>
    </submittedName>
</protein>
<organism evidence="1">
    <name type="scientific">Culex pipiens</name>
    <name type="common">House mosquito</name>
    <dbReference type="NCBI Taxonomy" id="7175"/>
    <lineage>
        <taxon>Eukaryota</taxon>
        <taxon>Metazoa</taxon>
        <taxon>Ecdysozoa</taxon>
        <taxon>Arthropoda</taxon>
        <taxon>Hexapoda</taxon>
        <taxon>Insecta</taxon>
        <taxon>Pterygota</taxon>
        <taxon>Neoptera</taxon>
        <taxon>Endopterygota</taxon>
        <taxon>Diptera</taxon>
        <taxon>Nematocera</taxon>
        <taxon>Culicoidea</taxon>
        <taxon>Culicidae</taxon>
        <taxon>Culicinae</taxon>
        <taxon>Culicini</taxon>
        <taxon>Culex</taxon>
        <taxon>Culex</taxon>
    </lineage>
</organism>
<reference evidence="1" key="1">
    <citation type="submission" date="2021-05" db="EMBL/GenBank/DDBJ databases">
        <authorList>
            <person name="Alioto T."/>
            <person name="Alioto T."/>
            <person name="Gomez Garrido J."/>
        </authorList>
    </citation>
    <scope>NUCLEOTIDE SEQUENCE</scope>
</reference>
<dbReference type="EMBL" id="HBUE01198452">
    <property type="protein sequence ID" value="CAG6528710.1"/>
    <property type="molecule type" value="Transcribed_RNA"/>
</dbReference>